<evidence type="ECO:0000256" key="6">
    <source>
        <dbReference type="ARBA" id="ARBA00022840"/>
    </source>
</evidence>
<dbReference type="HAMAP" id="MF_00027">
    <property type="entry name" value="CobB_CbiA"/>
    <property type="match status" value="1"/>
</dbReference>
<comment type="catalytic activity">
    <reaction evidence="9">
        <text>cob(II)yrinate + 2 L-glutamine + 2 ATP + 2 H2O = cob(II)yrinate a,c diamide + 2 L-glutamate + 2 ADP + 2 phosphate + 2 H(+)</text>
        <dbReference type="Rhea" id="RHEA:26289"/>
        <dbReference type="ChEBI" id="CHEBI:15377"/>
        <dbReference type="ChEBI" id="CHEBI:15378"/>
        <dbReference type="ChEBI" id="CHEBI:29985"/>
        <dbReference type="ChEBI" id="CHEBI:30616"/>
        <dbReference type="ChEBI" id="CHEBI:43474"/>
        <dbReference type="ChEBI" id="CHEBI:58359"/>
        <dbReference type="ChEBI" id="CHEBI:58537"/>
        <dbReference type="ChEBI" id="CHEBI:58894"/>
        <dbReference type="ChEBI" id="CHEBI:456216"/>
        <dbReference type="EC" id="6.3.5.11"/>
    </reaction>
</comment>
<protein>
    <recommendedName>
        <fullName evidence="9">Cobyrinate a,c-diamide synthase</fullName>
        <ecNumber evidence="9">6.3.5.11</ecNumber>
    </recommendedName>
    <alternativeName>
        <fullName evidence="9">Cobyrinic acid a,c-diamide synthetase</fullName>
    </alternativeName>
</protein>
<feature type="domain" description="CobB/CobQ-like glutamine amidotransferase" evidence="11">
    <location>
        <begin position="245"/>
        <end position="433"/>
    </location>
</feature>
<keyword evidence="13" id="KW-1185">Reference proteome</keyword>
<dbReference type="NCBIfam" id="NF002204">
    <property type="entry name" value="PRK01077.1"/>
    <property type="match status" value="1"/>
</dbReference>
<dbReference type="Pfam" id="PF07685">
    <property type="entry name" value="GATase_3"/>
    <property type="match status" value="1"/>
</dbReference>
<dbReference type="PROSITE" id="PS51274">
    <property type="entry name" value="GATASE_COBBQ"/>
    <property type="match status" value="1"/>
</dbReference>
<keyword evidence="6 9" id="KW-0067">ATP-binding</keyword>
<dbReference type="SUPFAM" id="SSF52540">
    <property type="entry name" value="P-loop containing nucleoside triphosphate hydrolases"/>
    <property type="match status" value="1"/>
</dbReference>
<keyword evidence="5 9" id="KW-0547">Nucleotide-binding</keyword>
<feature type="active site" description="Nucleophile" evidence="9">
    <location>
        <position position="327"/>
    </location>
</feature>
<dbReference type="InterPro" id="IPR011698">
    <property type="entry name" value="GATase_3"/>
</dbReference>
<keyword evidence="4 9" id="KW-0436">Ligase</keyword>
<keyword evidence="7 9" id="KW-0460">Magnesium</keyword>
<dbReference type="SUPFAM" id="SSF52317">
    <property type="entry name" value="Class I glutamine amidotransferase-like"/>
    <property type="match status" value="1"/>
</dbReference>
<gene>
    <name evidence="9" type="primary">cbiA</name>
    <name evidence="12" type="ORF">FE263_19410</name>
</gene>
<dbReference type="NCBIfam" id="TIGR00379">
    <property type="entry name" value="cobB"/>
    <property type="match status" value="1"/>
</dbReference>
<dbReference type="AlphaFoldDB" id="A0A5R9IZZ6"/>
<dbReference type="Pfam" id="PF01656">
    <property type="entry name" value="CbiA"/>
    <property type="match status" value="1"/>
</dbReference>
<evidence type="ECO:0000256" key="3">
    <source>
        <dbReference type="ARBA" id="ARBA00022573"/>
    </source>
</evidence>
<dbReference type="InterPro" id="IPR027417">
    <property type="entry name" value="P-loop_NTPase"/>
</dbReference>
<evidence type="ECO:0000256" key="7">
    <source>
        <dbReference type="ARBA" id="ARBA00022842"/>
    </source>
</evidence>
<comment type="similarity">
    <text evidence="9">Belongs to the CobB/CbiA family.</text>
</comment>
<dbReference type="PANTHER" id="PTHR43873:SF1">
    <property type="entry name" value="COBYRINATE A,C-DIAMIDE SYNTHASE"/>
    <property type="match status" value="1"/>
</dbReference>
<dbReference type="GO" id="GO:0005524">
    <property type="term" value="F:ATP binding"/>
    <property type="evidence" value="ECO:0007669"/>
    <property type="project" value="UniProtKB-UniRule"/>
</dbReference>
<dbReference type="EC" id="6.3.5.11" evidence="9"/>
<comment type="miscellaneous">
    <text evidence="9">The a and c carboxylates of cobyrinate are activated for nucleophilic attack via formation of a phosphorylated intermediate by ATP. CbiA catalyzes first the amidation of the c-carboxylate, and then that of the a-carboxylate.</text>
</comment>
<evidence type="ECO:0000313" key="13">
    <source>
        <dbReference type="Proteomes" id="UP000305654"/>
    </source>
</evidence>
<dbReference type="InterPro" id="IPR004484">
    <property type="entry name" value="CbiA/CobB_synth"/>
</dbReference>
<dbReference type="GO" id="GO:0042242">
    <property type="term" value="F:cobyrinic acid a,c-diamide synthase activity"/>
    <property type="evidence" value="ECO:0007669"/>
    <property type="project" value="UniProtKB-UniRule"/>
</dbReference>
<evidence type="ECO:0000256" key="5">
    <source>
        <dbReference type="ARBA" id="ARBA00022741"/>
    </source>
</evidence>
<evidence type="ECO:0000259" key="10">
    <source>
        <dbReference type="Pfam" id="PF01656"/>
    </source>
</evidence>
<comment type="function">
    <text evidence="9">Catalyzes the ATP-dependent amidation of the two carboxylate groups at positions a and c of cobyrinate, using either L-glutamine or ammonia as the nitrogen source.</text>
</comment>
<feature type="site" description="Increases nucleophilicity of active site Cys" evidence="9">
    <location>
        <position position="430"/>
    </location>
</feature>
<evidence type="ECO:0000256" key="4">
    <source>
        <dbReference type="ARBA" id="ARBA00022598"/>
    </source>
</evidence>
<keyword evidence="3 9" id="KW-0169">Cobalamin biosynthesis</keyword>
<dbReference type="Gene3D" id="3.40.50.880">
    <property type="match status" value="1"/>
</dbReference>
<keyword evidence="8 9" id="KW-0315">Glutamine amidotransferase</keyword>
<evidence type="ECO:0000256" key="9">
    <source>
        <dbReference type="HAMAP-Rule" id="MF_00027"/>
    </source>
</evidence>
<comment type="cofactor">
    <cofactor evidence="1 9">
        <name>Mg(2+)</name>
        <dbReference type="ChEBI" id="CHEBI:18420"/>
    </cofactor>
</comment>
<comment type="domain">
    <text evidence="9">Comprises of two domains. The C-terminal domain contains the binding site for glutamine and catalyzes the hydrolysis of this substrate to glutamate and ammonia. The N-terminal domain is anticipated to bind ATP and cobyrinate and catalyzes the ultimate synthesis of the diamide product. The ammonia produced via the glutaminase domain is probably translocated to the adjacent domain via a molecular tunnel, where it reacts with an activated intermediate.</text>
</comment>
<accession>A0A5R9IZZ6</accession>
<dbReference type="InterPro" id="IPR029062">
    <property type="entry name" value="Class_I_gatase-like"/>
</dbReference>
<dbReference type="GO" id="GO:0009236">
    <property type="term" value="P:cobalamin biosynthetic process"/>
    <property type="evidence" value="ECO:0007669"/>
    <property type="project" value="UniProtKB-UniRule"/>
</dbReference>
<dbReference type="PANTHER" id="PTHR43873">
    <property type="entry name" value="COBYRINATE A,C-DIAMIDE SYNTHASE"/>
    <property type="match status" value="1"/>
</dbReference>
<feature type="domain" description="CobQ/CobB/MinD/ParA nucleotide binding" evidence="10">
    <location>
        <begin position="5"/>
        <end position="190"/>
    </location>
</feature>
<dbReference type="InterPro" id="IPR002586">
    <property type="entry name" value="CobQ/CobB/MinD/ParA_Nub-bd_dom"/>
</dbReference>
<evidence type="ECO:0000313" key="12">
    <source>
        <dbReference type="EMBL" id="TLU71020.1"/>
    </source>
</evidence>
<evidence type="ECO:0000259" key="11">
    <source>
        <dbReference type="Pfam" id="PF07685"/>
    </source>
</evidence>
<organism evidence="12 13">
    <name type="scientific">Lichenicoccus roseus</name>
    <dbReference type="NCBI Taxonomy" id="2683649"/>
    <lineage>
        <taxon>Bacteria</taxon>
        <taxon>Pseudomonadati</taxon>
        <taxon>Pseudomonadota</taxon>
        <taxon>Alphaproteobacteria</taxon>
        <taxon>Acetobacterales</taxon>
        <taxon>Acetobacteraceae</taxon>
        <taxon>Lichenicoccus</taxon>
    </lineage>
</organism>
<comment type="caution">
    <text evidence="12">The sequence shown here is derived from an EMBL/GenBank/DDBJ whole genome shotgun (WGS) entry which is preliminary data.</text>
</comment>
<dbReference type="UniPathway" id="UPA00148">
    <property type="reaction ID" value="UER00231"/>
</dbReference>
<name>A0A5R9IZZ6_9PROT</name>
<comment type="pathway">
    <text evidence="9">Cofactor biosynthesis; adenosylcobalamin biosynthesis; cob(II)yrinate a,c-diamide from sirohydrochlorin (anaerobic route): step 10/10.</text>
</comment>
<proteinExistence type="inferred from homology"/>
<dbReference type="OrthoDB" id="9764035at2"/>
<evidence type="ECO:0000256" key="1">
    <source>
        <dbReference type="ARBA" id="ARBA00001946"/>
    </source>
</evidence>
<comment type="similarity">
    <text evidence="2">Belongs to the CobB/CobQ family. CobQ subfamily.</text>
</comment>
<dbReference type="Gene3D" id="3.40.50.300">
    <property type="entry name" value="P-loop containing nucleotide triphosphate hydrolases"/>
    <property type="match status" value="1"/>
</dbReference>
<evidence type="ECO:0000256" key="2">
    <source>
        <dbReference type="ARBA" id="ARBA00006205"/>
    </source>
</evidence>
<evidence type="ECO:0000256" key="8">
    <source>
        <dbReference type="ARBA" id="ARBA00022962"/>
    </source>
</evidence>
<dbReference type="Proteomes" id="UP000305654">
    <property type="component" value="Unassembled WGS sequence"/>
</dbReference>
<sequence>MTRGLMIAAPRSGSGKTLVTLAVLAALRRRGLAVRAAKSGPDYIDPGFHAACTGTPSLNLDSWAMPPALLDRLAAGDGGEPLLVVEAAMGLFDGVVGPPGRRGRPADLAARLGLPVLLVLDIAGQSQSAAAVARGFALHEREVRVAGVVLNRAGSARHRDGAAQAIEAAGLPVMGCLLRDPALALPERHLGLVQAQEHGGLGAFLDDLAARAEDCLDIDAILAAMAPVAAAVEGVPPALPPPGQRIALARDDAFSFLYPHVAQGWRRAGAELVAFSPLADEAPPEECDSCWLPGGYPELHAGALSNNRRFIDGLRRFAATRPVHGECGGYMVLGAALEDAAGVTHPMAALLGHVTSFARRRLALGYRVATLLRPSALGGEGTMLRGHEFHYAQVTEPGADTPLARLADAAGNDLGAAGGVRGRVSGSFFHAIAATMP</sequence>
<reference evidence="12 13" key="1">
    <citation type="submission" date="2019-05" db="EMBL/GenBank/DDBJ databases">
        <authorList>
            <person name="Pankratov T."/>
            <person name="Grouzdev D."/>
        </authorList>
    </citation>
    <scope>NUCLEOTIDE SEQUENCE [LARGE SCALE GENOMIC DNA]</scope>
    <source>
        <strain evidence="12 13">KEBCLARHB70R</strain>
    </source>
</reference>
<dbReference type="EMBL" id="VCDI01000009">
    <property type="protein sequence ID" value="TLU71020.1"/>
    <property type="molecule type" value="Genomic_DNA"/>
</dbReference>